<organism evidence="3 4">
    <name type="scientific">Bacillus thermozeamaize</name>
    <dbReference type="NCBI Taxonomy" id="230954"/>
    <lineage>
        <taxon>Bacteria</taxon>
        <taxon>Bacillati</taxon>
        <taxon>Bacillota</taxon>
        <taxon>Bacilli</taxon>
        <taxon>Bacillales</taxon>
        <taxon>Bacillaceae</taxon>
        <taxon>Bacillus</taxon>
    </lineage>
</organism>
<gene>
    <name evidence="3" type="ORF">BAA01_06820</name>
</gene>
<feature type="region of interest" description="Disordered" evidence="1">
    <location>
        <begin position="220"/>
        <end position="254"/>
    </location>
</feature>
<keyword evidence="2" id="KW-0812">Transmembrane</keyword>
<dbReference type="PIRSF" id="PIRSF021383">
    <property type="entry name" value="YunB"/>
    <property type="match status" value="1"/>
</dbReference>
<dbReference type="Proteomes" id="UP000196475">
    <property type="component" value="Unassembled WGS sequence"/>
</dbReference>
<dbReference type="AlphaFoldDB" id="A0A1Y3PGK9"/>
<evidence type="ECO:0000313" key="4">
    <source>
        <dbReference type="Proteomes" id="UP000196475"/>
    </source>
</evidence>
<evidence type="ECO:0000313" key="3">
    <source>
        <dbReference type="EMBL" id="OUM86453.1"/>
    </source>
</evidence>
<evidence type="ECO:0000256" key="2">
    <source>
        <dbReference type="SAM" id="Phobius"/>
    </source>
</evidence>
<sequence>MLWMRRRGVRNRLARRPFYRFMIPVVILLLIFSGVQLFYFIERNIRVPLMNIARVQVHQMATESIIESISKKIARQTDIRELIMIQYDDKGVIQSALFNYSEYARIQAETTARVHEILRELEEQEIEIPLGQAFNSNILAHLGPKISVHLRPMGSATVDLEFDMQTAGINMVMVTVYAVIKAQVAIVIPFSVESGEVSTRVALSNAVIVGQVPDFYYSSGGSGGRDPAQGGGTKDPSNDTPLPPVMPIIPPVEF</sequence>
<proteinExistence type="predicted"/>
<keyword evidence="2" id="KW-1133">Transmembrane helix</keyword>
<evidence type="ECO:0000256" key="1">
    <source>
        <dbReference type="SAM" id="MobiDB-lite"/>
    </source>
</evidence>
<name>A0A1Y3PGK9_9BACI</name>
<feature type="compositionally biased region" description="Gly residues" evidence="1">
    <location>
        <begin position="220"/>
        <end position="233"/>
    </location>
</feature>
<feature type="transmembrane region" description="Helical" evidence="2">
    <location>
        <begin position="21"/>
        <end position="41"/>
    </location>
</feature>
<dbReference type="Pfam" id="PF09560">
    <property type="entry name" value="Spore_YunB"/>
    <property type="match status" value="1"/>
</dbReference>
<reference evidence="4" key="1">
    <citation type="submission" date="2016-06" db="EMBL/GenBank/DDBJ databases">
        <authorList>
            <person name="Nascimento L."/>
            <person name="Pereira R.V."/>
            <person name="Martins L.F."/>
            <person name="Quaggio R.B."/>
            <person name="Silva A.M."/>
            <person name="Setubal J.C."/>
        </authorList>
    </citation>
    <scope>NUCLEOTIDE SEQUENCE [LARGE SCALE GENOMIC DNA]</scope>
</reference>
<dbReference type="InterPro" id="IPR014197">
    <property type="entry name" value="Sporulation_prot_YunB"/>
</dbReference>
<dbReference type="NCBIfam" id="TIGR02832">
    <property type="entry name" value="spo_yunB"/>
    <property type="match status" value="1"/>
</dbReference>
<feature type="compositionally biased region" description="Pro residues" evidence="1">
    <location>
        <begin position="241"/>
        <end position="254"/>
    </location>
</feature>
<keyword evidence="2" id="KW-0472">Membrane</keyword>
<accession>A0A1Y3PGK9</accession>
<protein>
    <submittedName>
        <fullName evidence="3">Sporulation protein YunB</fullName>
    </submittedName>
</protein>
<dbReference type="EMBL" id="LZRT01000090">
    <property type="protein sequence ID" value="OUM86453.1"/>
    <property type="molecule type" value="Genomic_DNA"/>
</dbReference>
<comment type="caution">
    <text evidence="3">The sequence shown here is derived from an EMBL/GenBank/DDBJ whole genome shotgun (WGS) entry which is preliminary data.</text>
</comment>